<keyword evidence="3" id="KW-1185">Reference proteome</keyword>
<dbReference type="RefSeq" id="WP_309201486.1">
    <property type="nucleotide sequence ID" value="NZ_CP133548.1"/>
</dbReference>
<protein>
    <recommendedName>
        <fullName evidence="4">YnbE-like lipoprotein</fullName>
    </recommendedName>
</protein>
<feature type="chain" id="PRO_5041266862" description="YnbE-like lipoprotein" evidence="1">
    <location>
        <begin position="21"/>
        <end position="64"/>
    </location>
</feature>
<organism evidence="2 3">
    <name type="scientific">Pleionea litopenaei</name>
    <dbReference type="NCBI Taxonomy" id="3070815"/>
    <lineage>
        <taxon>Bacteria</taxon>
        <taxon>Pseudomonadati</taxon>
        <taxon>Pseudomonadota</taxon>
        <taxon>Gammaproteobacteria</taxon>
        <taxon>Oceanospirillales</taxon>
        <taxon>Pleioneaceae</taxon>
        <taxon>Pleionea</taxon>
    </lineage>
</organism>
<reference evidence="2 3" key="1">
    <citation type="submission" date="2023-08" db="EMBL/GenBank/DDBJ databases">
        <title>Pleionea litopenaei sp. nov., isolated from stomach of juvenile Litopenaeus vannamei.</title>
        <authorList>
            <person name="Rho A.M."/>
            <person name="Hwang C.Y."/>
        </authorList>
    </citation>
    <scope>NUCLEOTIDE SEQUENCE [LARGE SCALE GENOMIC DNA]</scope>
    <source>
        <strain evidence="2 3">HL-JVS1</strain>
    </source>
</reference>
<accession>A0AA51X5Y9</accession>
<dbReference type="Proteomes" id="UP001239782">
    <property type="component" value="Chromosome"/>
</dbReference>
<gene>
    <name evidence="2" type="ORF">Q9312_14010</name>
</gene>
<dbReference type="AlphaFoldDB" id="A0AA51X5Y9"/>
<evidence type="ECO:0000313" key="2">
    <source>
        <dbReference type="EMBL" id="WMS86334.1"/>
    </source>
</evidence>
<sequence length="64" mass="7213">MKIYALVILLVFGLAACSHQPVSHRYVIDTAKVQKVERSARLSSHTVDIIWVNPPTKRTQPSKN</sequence>
<evidence type="ECO:0008006" key="4">
    <source>
        <dbReference type="Google" id="ProtNLM"/>
    </source>
</evidence>
<keyword evidence="1" id="KW-0732">Signal</keyword>
<evidence type="ECO:0000313" key="3">
    <source>
        <dbReference type="Proteomes" id="UP001239782"/>
    </source>
</evidence>
<feature type="signal peptide" evidence="1">
    <location>
        <begin position="1"/>
        <end position="20"/>
    </location>
</feature>
<dbReference type="EMBL" id="CP133548">
    <property type="protein sequence ID" value="WMS86334.1"/>
    <property type="molecule type" value="Genomic_DNA"/>
</dbReference>
<dbReference type="PROSITE" id="PS51257">
    <property type="entry name" value="PROKAR_LIPOPROTEIN"/>
    <property type="match status" value="1"/>
</dbReference>
<proteinExistence type="predicted"/>
<dbReference type="KEGG" id="plei:Q9312_14010"/>
<name>A0AA51X5Y9_9GAMM</name>
<evidence type="ECO:0000256" key="1">
    <source>
        <dbReference type="SAM" id="SignalP"/>
    </source>
</evidence>